<dbReference type="SUPFAM" id="SSF55681">
    <property type="entry name" value="Class II aaRS and biotin synthetases"/>
    <property type="match status" value="1"/>
</dbReference>
<keyword evidence="4" id="KW-1185">Reference proteome</keyword>
<dbReference type="PRINTS" id="PR00981">
    <property type="entry name" value="TRNASYNTHSER"/>
</dbReference>
<name>A0ABD1LNX7_9FABA</name>
<proteinExistence type="predicted"/>
<feature type="region of interest" description="Disordered" evidence="1">
    <location>
        <begin position="254"/>
        <end position="280"/>
    </location>
</feature>
<dbReference type="InterPro" id="IPR002317">
    <property type="entry name" value="Ser-tRNA-ligase_type_1"/>
</dbReference>
<dbReference type="EMBL" id="JBGMDY010000008">
    <property type="protein sequence ID" value="KAL2325228.1"/>
    <property type="molecule type" value="Genomic_DNA"/>
</dbReference>
<organism evidence="3 4">
    <name type="scientific">Flemingia macrophylla</name>
    <dbReference type="NCBI Taxonomy" id="520843"/>
    <lineage>
        <taxon>Eukaryota</taxon>
        <taxon>Viridiplantae</taxon>
        <taxon>Streptophyta</taxon>
        <taxon>Embryophyta</taxon>
        <taxon>Tracheophyta</taxon>
        <taxon>Spermatophyta</taxon>
        <taxon>Magnoliopsida</taxon>
        <taxon>eudicotyledons</taxon>
        <taxon>Gunneridae</taxon>
        <taxon>Pentapetalae</taxon>
        <taxon>rosids</taxon>
        <taxon>fabids</taxon>
        <taxon>Fabales</taxon>
        <taxon>Fabaceae</taxon>
        <taxon>Papilionoideae</taxon>
        <taxon>50 kb inversion clade</taxon>
        <taxon>NPAAA clade</taxon>
        <taxon>indigoferoid/millettioid clade</taxon>
        <taxon>Phaseoleae</taxon>
        <taxon>Flemingia</taxon>
    </lineage>
</organism>
<dbReference type="InterPro" id="IPR002314">
    <property type="entry name" value="aa-tRNA-synt_IIb"/>
</dbReference>
<sequence length="280" mass="31448">MATSPRMLESFRLSETSHTAIANGIAGLGSAFLSQALFVQVDVVSQKLMVKGYLGHAQYSGGLDVAYFGHCGKAINLGGYGVELVFKNMEYKAMDDTTIKKGVTLEDPRTEDLSQEANNVVVRSWGEKRVEPKLKNHMDLVELLGIAYTKKGIFQVHQFEKVEQFCLTSLIDNDSCGMHEEMLTNSEDFYKELNLPYQVVSIIPGDLNDVAAKRYDLEAWFQASQTYRELVSCSNCTNYQVRRLEIRYGQKKTPHMDSSINRRSSKRSYMPKGAASPITI</sequence>
<evidence type="ECO:0000256" key="1">
    <source>
        <dbReference type="SAM" id="MobiDB-lite"/>
    </source>
</evidence>
<reference evidence="3 4" key="1">
    <citation type="submission" date="2024-08" db="EMBL/GenBank/DDBJ databases">
        <title>Insights into the chromosomal genome structure of Flemingia macrophylla.</title>
        <authorList>
            <person name="Ding Y."/>
            <person name="Zhao Y."/>
            <person name="Bi W."/>
            <person name="Wu M."/>
            <person name="Zhao G."/>
            <person name="Gong Y."/>
            <person name="Li W."/>
            <person name="Zhang P."/>
        </authorList>
    </citation>
    <scope>NUCLEOTIDE SEQUENCE [LARGE SCALE GENOMIC DNA]</scope>
    <source>
        <strain evidence="3">DYQJB</strain>
        <tissue evidence="3">Leaf</tissue>
    </source>
</reference>
<gene>
    <name evidence="3" type="ORF">Fmac_024286</name>
</gene>
<dbReference type="Proteomes" id="UP001603857">
    <property type="component" value="Unassembled WGS sequence"/>
</dbReference>
<comment type="caution">
    <text evidence="3">The sequence shown here is derived from an EMBL/GenBank/DDBJ whole genome shotgun (WGS) entry which is preliminary data.</text>
</comment>
<dbReference type="Gene3D" id="3.30.930.10">
    <property type="entry name" value="Bira Bifunctional Protein, Domain 2"/>
    <property type="match status" value="1"/>
</dbReference>
<dbReference type="Pfam" id="PF00587">
    <property type="entry name" value="tRNA-synt_2b"/>
    <property type="match status" value="1"/>
</dbReference>
<dbReference type="PANTHER" id="PTHR11778">
    <property type="entry name" value="SERYL-TRNA SYNTHETASE"/>
    <property type="match status" value="1"/>
</dbReference>
<accession>A0ABD1LNX7</accession>
<protein>
    <recommendedName>
        <fullName evidence="2">Aminoacyl-tRNA synthetase class II (G/ P/ S/T) domain-containing protein</fullName>
    </recommendedName>
</protein>
<dbReference type="AlphaFoldDB" id="A0ABD1LNX7"/>
<feature type="domain" description="Aminoacyl-tRNA synthetase class II (G/ P/ S/T)" evidence="2">
    <location>
        <begin position="150"/>
        <end position="256"/>
    </location>
</feature>
<dbReference type="InterPro" id="IPR045864">
    <property type="entry name" value="aa-tRNA-synth_II/BPL/LPL"/>
</dbReference>
<evidence type="ECO:0000313" key="4">
    <source>
        <dbReference type="Proteomes" id="UP001603857"/>
    </source>
</evidence>
<evidence type="ECO:0000313" key="3">
    <source>
        <dbReference type="EMBL" id="KAL2325228.1"/>
    </source>
</evidence>
<evidence type="ECO:0000259" key="2">
    <source>
        <dbReference type="Pfam" id="PF00587"/>
    </source>
</evidence>